<protein>
    <submittedName>
        <fullName evidence="2">Uncharacterized protein</fullName>
    </submittedName>
</protein>
<feature type="compositionally biased region" description="Polar residues" evidence="1">
    <location>
        <begin position="131"/>
        <end position="141"/>
    </location>
</feature>
<dbReference type="PRINTS" id="PR01217">
    <property type="entry name" value="PRICHEXTENSN"/>
</dbReference>
<evidence type="ECO:0000313" key="3">
    <source>
        <dbReference type="Proteomes" id="UP001153269"/>
    </source>
</evidence>
<feature type="compositionally biased region" description="Low complexity" evidence="1">
    <location>
        <begin position="1"/>
        <end position="27"/>
    </location>
</feature>
<keyword evidence="3" id="KW-1185">Reference proteome</keyword>
<feature type="compositionally biased region" description="Polar residues" evidence="1">
    <location>
        <begin position="28"/>
        <end position="37"/>
    </location>
</feature>
<feature type="non-terminal residue" evidence="2">
    <location>
        <position position="424"/>
    </location>
</feature>
<accession>A0A9N7U6R7</accession>
<comment type="caution">
    <text evidence="2">The sequence shown here is derived from an EMBL/GenBank/DDBJ whole genome shotgun (WGS) entry which is preliminary data.</text>
</comment>
<dbReference type="AlphaFoldDB" id="A0A9N7U6R7"/>
<feature type="compositionally biased region" description="Polar residues" evidence="1">
    <location>
        <begin position="104"/>
        <end position="115"/>
    </location>
</feature>
<organism evidence="2 3">
    <name type="scientific">Pleuronectes platessa</name>
    <name type="common">European plaice</name>
    <dbReference type="NCBI Taxonomy" id="8262"/>
    <lineage>
        <taxon>Eukaryota</taxon>
        <taxon>Metazoa</taxon>
        <taxon>Chordata</taxon>
        <taxon>Craniata</taxon>
        <taxon>Vertebrata</taxon>
        <taxon>Euteleostomi</taxon>
        <taxon>Actinopterygii</taxon>
        <taxon>Neopterygii</taxon>
        <taxon>Teleostei</taxon>
        <taxon>Neoteleostei</taxon>
        <taxon>Acanthomorphata</taxon>
        <taxon>Carangaria</taxon>
        <taxon>Pleuronectiformes</taxon>
        <taxon>Pleuronectoidei</taxon>
        <taxon>Pleuronectidae</taxon>
        <taxon>Pleuronectes</taxon>
    </lineage>
</organism>
<sequence>MSLPPKVVPKQAAVAVSGPGSGPSPSSQLRATLTSVSLPPGAQQAPQPGSVPPPQYPFTRPWLVLSNISPHVPRHAGPPYTAHDITKGHPNLAGTPPGHGHSPALSQVSIPTSSPYRYPKGWETGGGSPYNPGQNAGSPSLVYSPQTQQINAQPQSRPFATGPRPTHHQFFQRTQIQTARPTIPTNTSSKQPVSQTPLAVYPTNQPIMKPMAPMPFPSLRAAQYRHSQPYVGAPQQYSVQPPGSGTFYTGPGPGEYPAPYHPLRYHPPVSPSVPAPVPTAGPPYYPGQPVYPPSPPIIVPTPQQPPPVKREKKTIRIRDPNQGGRDITEEIMAGGSGSRNSTPPVGHPSSTPTPPQQLSSSQPPEPWPQLQKQPQQPQRQQPLTKGASHTKPGPVNQTASAIPKTWRKPNEGISAGDAPQKQDE</sequence>
<feature type="region of interest" description="Disordered" evidence="1">
    <location>
        <begin position="150"/>
        <end position="169"/>
    </location>
</feature>
<gene>
    <name evidence="2" type="ORF">PLEPLA_LOCUS12906</name>
</gene>
<proteinExistence type="predicted"/>
<feature type="region of interest" description="Disordered" evidence="1">
    <location>
        <begin position="1"/>
        <end position="141"/>
    </location>
</feature>
<evidence type="ECO:0000256" key="1">
    <source>
        <dbReference type="SAM" id="MobiDB-lite"/>
    </source>
</evidence>
<feature type="region of interest" description="Disordered" evidence="1">
    <location>
        <begin position="280"/>
        <end position="424"/>
    </location>
</feature>
<evidence type="ECO:0000313" key="2">
    <source>
        <dbReference type="EMBL" id="CAB1424976.1"/>
    </source>
</evidence>
<dbReference type="Proteomes" id="UP001153269">
    <property type="component" value="Unassembled WGS sequence"/>
</dbReference>
<name>A0A9N7U6R7_PLEPL</name>
<dbReference type="EMBL" id="CADEAL010000770">
    <property type="protein sequence ID" value="CAB1424976.1"/>
    <property type="molecule type" value="Genomic_DNA"/>
</dbReference>
<reference evidence="2" key="1">
    <citation type="submission" date="2020-03" db="EMBL/GenBank/DDBJ databases">
        <authorList>
            <person name="Weist P."/>
        </authorList>
    </citation>
    <scope>NUCLEOTIDE SEQUENCE</scope>
</reference>
<feature type="compositionally biased region" description="Low complexity" evidence="1">
    <location>
        <begin position="39"/>
        <end position="48"/>
    </location>
</feature>
<feature type="compositionally biased region" description="Pro residues" evidence="1">
    <location>
        <begin position="280"/>
        <end position="307"/>
    </location>
</feature>
<feature type="compositionally biased region" description="Low complexity" evidence="1">
    <location>
        <begin position="356"/>
        <end position="382"/>
    </location>
</feature>